<keyword evidence="3" id="KW-0175">Coiled coil</keyword>
<keyword evidence="4" id="KW-0472">Membrane</keyword>
<dbReference type="GO" id="GO:0006412">
    <property type="term" value="P:translation"/>
    <property type="evidence" value="ECO:0007669"/>
    <property type="project" value="InterPro"/>
</dbReference>
<dbReference type="GO" id="GO:0005840">
    <property type="term" value="C:ribosome"/>
    <property type="evidence" value="ECO:0007669"/>
    <property type="project" value="UniProtKB-KW"/>
</dbReference>
<dbReference type="PANTHER" id="PTHR37917">
    <property type="entry name" value="PROTEIN CBG03580"/>
    <property type="match status" value="1"/>
</dbReference>
<feature type="transmembrane region" description="Helical" evidence="4">
    <location>
        <begin position="157"/>
        <end position="180"/>
    </location>
</feature>
<organism evidence="5">
    <name type="scientific">Babesia duncani</name>
    <dbReference type="NCBI Taxonomy" id="323732"/>
    <lineage>
        <taxon>Eukaryota</taxon>
        <taxon>Sar</taxon>
        <taxon>Alveolata</taxon>
        <taxon>Apicomplexa</taxon>
        <taxon>Aconoidasida</taxon>
        <taxon>Piroplasmida</taxon>
        <taxon>Babesiidae</taxon>
        <taxon>Babesia</taxon>
    </lineage>
</organism>
<dbReference type="SUPFAM" id="SSF53137">
    <property type="entry name" value="Translational machinery components"/>
    <property type="match status" value="1"/>
</dbReference>
<evidence type="ECO:0000313" key="5">
    <source>
        <dbReference type="EMBL" id="AXX76201.1"/>
    </source>
</evidence>
<evidence type="ECO:0000256" key="1">
    <source>
        <dbReference type="ARBA" id="ARBA00022980"/>
    </source>
</evidence>
<protein>
    <submittedName>
        <fullName evidence="5">Ribosomal protein 11</fullName>
    </submittedName>
</protein>
<reference evidence="5" key="1">
    <citation type="journal article" date="2018" name="Int. J. Parasitol.">
        <title>Insights into the evolution and drug susceptibility of Babesia duncani from the sequence of its mitochondrial and apicoplast genomes.</title>
        <authorList>
            <person name="Virji A.Z."/>
            <person name="Thekkiniath J."/>
            <person name="Ma W."/>
            <person name="Lawres L."/>
            <person name="Knight J."/>
            <person name="Swei A."/>
            <person name="Roch K.L."/>
            <person name="Ben Mamoun C."/>
        </authorList>
    </citation>
    <scope>NUCLEOTIDE SEQUENCE</scope>
    <source>
        <strain evidence="5">WA-1</strain>
    </source>
</reference>
<evidence type="ECO:0000256" key="3">
    <source>
        <dbReference type="SAM" id="Coils"/>
    </source>
</evidence>
<dbReference type="EMBL" id="MH107388">
    <property type="protein sequence ID" value="AXX76201.1"/>
    <property type="molecule type" value="Genomic_DNA"/>
</dbReference>
<gene>
    <name evidence="5" type="primary">rps11</name>
</gene>
<dbReference type="GO" id="GO:0003735">
    <property type="term" value="F:structural constituent of ribosome"/>
    <property type="evidence" value="ECO:0007669"/>
    <property type="project" value="InterPro"/>
</dbReference>
<keyword evidence="2" id="KW-0687">Ribonucleoprotein</keyword>
<keyword evidence="1 5" id="KW-0689">Ribosomal protein</keyword>
<keyword evidence="4" id="KW-0812">Transmembrane</keyword>
<dbReference type="InterPro" id="IPR036967">
    <property type="entry name" value="Ribosomal_uS11_sf"/>
</dbReference>
<dbReference type="Gene3D" id="3.30.420.80">
    <property type="entry name" value="Ribosomal protein S11"/>
    <property type="match status" value="1"/>
</dbReference>
<keyword evidence="4" id="KW-1133">Transmembrane helix</keyword>
<dbReference type="AlphaFoldDB" id="A0A385GNJ6"/>
<feature type="coiled-coil region" evidence="3">
    <location>
        <begin position="8"/>
        <end position="98"/>
    </location>
</feature>
<dbReference type="GO" id="GO:1990904">
    <property type="term" value="C:ribonucleoprotein complex"/>
    <property type="evidence" value="ECO:0007669"/>
    <property type="project" value="UniProtKB-KW"/>
</dbReference>
<evidence type="ECO:0000256" key="2">
    <source>
        <dbReference type="ARBA" id="ARBA00023274"/>
    </source>
</evidence>
<evidence type="ECO:0000256" key="4">
    <source>
        <dbReference type="SAM" id="Phobius"/>
    </source>
</evidence>
<sequence>MIIINNNIYEVEINLDDEELNLDKEEINLNKEEINLDEEEINLYEEEINLDEEEINLDEEEINLDEEEINFYRENINFNEEKINLDKEEINLDKEEINLDEEFIILYILFKKNNIFITIVKFIKYFEFFTFSTILKSFSCGLSSKFKNTNKLSLHSYIQLSLSFIMFLLNNNLITVHLLLKNNKKYEKYALLNVILIPVYQYKFLKLLSIYHYIPYSYNGCRLKKRRFV</sequence>
<name>A0A385GNJ6_9APIC</name>
<dbReference type="PANTHER" id="PTHR37917:SF9">
    <property type="entry name" value="RHOPTRY PROTEIN"/>
    <property type="match status" value="1"/>
</dbReference>
<proteinExistence type="predicted"/>
<accession>A0A385GNJ6</accession>